<dbReference type="InterPro" id="IPR027417">
    <property type="entry name" value="P-loop_NTPase"/>
</dbReference>
<dbReference type="EMBL" id="CP000493">
    <property type="protein sequence ID" value="ABM80558.1"/>
    <property type="molecule type" value="Genomic_DNA"/>
</dbReference>
<evidence type="ECO:0000313" key="3">
    <source>
        <dbReference type="Proteomes" id="UP000002593"/>
    </source>
</evidence>
<dbReference type="eggNOG" id="arCOG01891">
    <property type="taxonomic scope" value="Archaea"/>
</dbReference>
<dbReference type="GeneID" id="4781888"/>
<keyword evidence="3" id="KW-1185">Reference proteome</keyword>
<evidence type="ECO:0000313" key="2">
    <source>
        <dbReference type="EMBL" id="ABM80558.1"/>
    </source>
</evidence>
<dbReference type="AlphaFoldDB" id="A2BKP7"/>
<accession>A2BKP7</accession>
<dbReference type="STRING" id="415426.Hbut_0703"/>
<dbReference type="RefSeq" id="WP_011821876.1">
    <property type="nucleotide sequence ID" value="NC_008818.1"/>
</dbReference>
<dbReference type="Gene3D" id="3.40.50.300">
    <property type="entry name" value="P-loop containing nucleotide triphosphate hydrolases"/>
    <property type="match status" value="1"/>
</dbReference>
<dbReference type="KEGG" id="hbu:Hbut_0703"/>
<dbReference type="EnsemblBacteria" id="ABM80558">
    <property type="protein sequence ID" value="ABM80558"/>
    <property type="gene ID" value="Hbut_0703"/>
</dbReference>
<dbReference type="HOGENOM" id="CLU_1387573_0_0_2"/>
<dbReference type="InterPro" id="IPR038727">
    <property type="entry name" value="NadR/Ttd14_AAA_dom"/>
</dbReference>
<name>A2BKP7_HYPBU</name>
<gene>
    <name evidence="2" type="ordered locus">Hbut_0703</name>
</gene>
<feature type="domain" description="NadR/Ttd14 AAA" evidence="1">
    <location>
        <begin position="7"/>
        <end position="182"/>
    </location>
</feature>
<sequence>MADRLLIVFEGGPGIGKTTLSRLLAELLERRGRKTCVVWDAVRGIAPVLSRLFGEWYRAPRELIEYMFLGYQLRRLHECVEADTDTVILDYGVEAPLAYMEADGVPYPKELEELAEAVLSGWRVVVFILEQPVAYSTDVVRWEDPRRAQGYARRLIARALSLVERLGAVAYVLPEKPSVEERALLAPKNARARRIS</sequence>
<organism evidence="2 3">
    <name type="scientific">Hyperthermus butylicus (strain DSM 5456 / JCM 9403 / PLM1-5)</name>
    <dbReference type="NCBI Taxonomy" id="415426"/>
    <lineage>
        <taxon>Archaea</taxon>
        <taxon>Thermoproteota</taxon>
        <taxon>Thermoprotei</taxon>
        <taxon>Desulfurococcales</taxon>
        <taxon>Pyrodictiaceae</taxon>
        <taxon>Hyperthermus</taxon>
    </lineage>
</organism>
<proteinExistence type="predicted"/>
<evidence type="ECO:0000259" key="1">
    <source>
        <dbReference type="Pfam" id="PF13521"/>
    </source>
</evidence>
<protein>
    <recommendedName>
        <fullName evidence="1">NadR/Ttd14 AAA domain-containing protein</fullName>
    </recommendedName>
</protein>
<dbReference type="Pfam" id="PF13521">
    <property type="entry name" value="AAA_28"/>
    <property type="match status" value="1"/>
</dbReference>
<dbReference type="SUPFAM" id="SSF52540">
    <property type="entry name" value="P-loop containing nucleoside triphosphate hydrolases"/>
    <property type="match status" value="1"/>
</dbReference>
<dbReference type="Proteomes" id="UP000002593">
    <property type="component" value="Chromosome"/>
</dbReference>
<reference evidence="2 3" key="1">
    <citation type="journal article" date="2007" name="Archaea">
        <title>The genome of Hyperthermus butylicus: a sulfur-reducing, peptide fermenting, neutrophilic Crenarchaeote growing up to 108 degrees C.</title>
        <authorList>
            <person name="Brugger K."/>
            <person name="Chen L."/>
            <person name="Stark M."/>
            <person name="Zibat A."/>
            <person name="Redder P."/>
            <person name="Ruepp A."/>
            <person name="Awayez M."/>
            <person name="She Q."/>
            <person name="Garrett R.A."/>
            <person name="Klenk H.P."/>
        </authorList>
    </citation>
    <scope>NUCLEOTIDE SEQUENCE [LARGE SCALE GENOMIC DNA]</scope>
    <source>
        <strain evidence="3">DSM 5456 / JCM 9403 / PLM1-5</strain>
    </source>
</reference>